<dbReference type="Proteomes" id="UP000242146">
    <property type="component" value="Unassembled WGS sequence"/>
</dbReference>
<comment type="caution">
    <text evidence="1">The sequence shown here is derived from an EMBL/GenBank/DDBJ whole genome shotgun (WGS) entry which is preliminary data.</text>
</comment>
<name>A0A1X2G2D4_9FUNG</name>
<dbReference type="OrthoDB" id="2270823at2759"/>
<dbReference type="AlphaFoldDB" id="A0A1X2G2D4"/>
<evidence type="ECO:0008006" key="3">
    <source>
        <dbReference type="Google" id="ProtNLM"/>
    </source>
</evidence>
<accession>A0A1X2G2D4</accession>
<keyword evidence="2" id="KW-1185">Reference proteome</keyword>
<reference evidence="1 2" key="1">
    <citation type="submission" date="2016-07" db="EMBL/GenBank/DDBJ databases">
        <title>Pervasive Adenine N6-methylation of Active Genes in Fungi.</title>
        <authorList>
            <consortium name="DOE Joint Genome Institute"/>
            <person name="Mondo S.J."/>
            <person name="Dannebaum R.O."/>
            <person name="Kuo R.C."/>
            <person name="Labutti K."/>
            <person name="Haridas S."/>
            <person name="Kuo A."/>
            <person name="Salamov A."/>
            <person name="Ahrendt S.R."/>
            <person name="Lipzen A."/>
            <person name="Sullivan W."/>
            <person name="Andreopoulos W.B."/>
            <person name="Clum A."/>
            <person name="Lindquist E."/>
            <person name="Daum C."/>
            <person name="Ramamoorthy G.K."/>
            <person name="Gryganskyi A."/>
            <person name="Culley D."/>
            <person name="Magnuson J.K."/>
            <person name="James T.Y."/>
            <person name="O'Malley M.A."/>
            <person name="Stajich J.E."/>
            <person name="Spatafora J.W."/>
            <person name="Visel A."/>
            <person name="Grigoriev I.V."/>
        </authorList>
    </citation>
    <scope>NUCLEOTIDE SEQUENCE [LARGE SCALE GENOMIC DNA]</scope>
    <source>
        <strain evidence="1 2">NRRL 3301</strain>
    </source>
</reference>
<sequence length="205" mass="23134">MDSQEYTMFLMVEQVISSIAAVIDVLFAGTPTTMADGEQASRASKTNTHLNKVIFGDIDTATTYGRKIDLLLRCDDDQIEVCSNEWKKSDARDATILRHQSKNLRTYATIINHILGPLHPDIDGTMAMYFIGGNTGYLYESKKTKDHMFIAKLATHLHVPKQAKHFDTFFDTLKGLLFFKEILCNMVKTVKKHISCKSSTGHRRA</sequence>
<proteinExistence type="predicted"/>
<evidence type="ECO:0000313" key="1">
    <source>
        <dbReference type="EMBL" id="ORX42683.1"/>
    </source>
</evidence>
<dbReference type="EMBL" id="MCGT01000064">
    <property type="protein sequence ID" value="ORX42683.1"/>
    <property type="molecule type" value="Genomic_DNA"/>
</dbReference>
<evidence type="ECO:0000313" key="2">
    <source>
        <dbReference type="Proteomes" id="UP000242146"/>
    </source>
</evidence>
<protein>
    <recommendedName>
        <fullName evidence="3">Fungal-type protein kinase domain-containing protein</fullName>
    </recommendedName>
</protein>
<organism evidence="1 2">
    <name type="scientific">Hesseltinella vesiculosa</name>
    <dbReference type="NCBI Taxonomy" id="101127"/>
    <lineage>
        <taxon>Eukaryota</taxon>
        <taxon>Fungi</taxon>
        <taxon>Fungi incertae sedis</taxon>
        <taxon>Mucoromycota</taxon>
        <taxon>Mucoromycotina</taxon>
        <taxon>Mucoromycetes</taxon>
        <taxon>Mucorales</taxon>
        <taxon>Cunninghamellaceae</taxon>
        <taxon>Hesseltinella</taxon>
    </lineage>
</organism>
<gene>
    <name evidence="1" type="ORF">DM01DRAFT_1379015</name>
</gene>